<evidence type="ECO:0000256" key="1">
    <source>
        <dbReference type="SAM" id="MobiDB-lite"/>
    </source>
</evidence>
<keyword evidence="3" id="KW-1185">Reference proteome</keyword>
<proteinExistence type="predicted"/>
<feature type="compositionally biased region" description="Polar residues" evidence="1">
    <location>
        <begin position="22"/>
        <end position="31"/>
    </location>
</feature>
<organism evidence="2 3">
    <name type="scientific">Rotaria socialis</name>
    <dbReference type="NCBI Taxonomy" id="392032"/>
    <lineage>
        <taxon>Eukaryota</taxon>
        <taxon>Metazoa</taxon>
        <taxon>Spiralia</taxon>
        <taxon>Gnathifera</taxon>
        <taxon>Rotifera</taxon>
        <taxon>Eurotatoria</taxon>
        <taxon>Bdelloidea</taxon>
        <taxon>Philodinida</taxon>
        <taxon>Philodinidae</taxon>
        <taxon>Rotaria</taxon>
    </lineage>
</organism>
<comment type="caution">
    <text evidence="2">The sequence shown here is derived from an EMBL/GenBank/DDBJ whole genome shotgun (WGS) entry which is preliminary data.</text>
</comment>
<feature type="compositionally biased region" description="Basic and acidic residues" evidence="1">
    <location>
        <begin position="1"/>
        <end position="11"/>
    </location>
</feature>
<evidence type="ECO:0000313" key="3">
    <source>
        <dbReference type="Proteomes" id="UP000663873"/>
    </source>
</evidence>
<dbReference type="EMBL" id="CAJOBP010097872">
    <property type="protein sequence ID" value="CAF4967537.1"/>
    <property type="molecule type" value="Genomic_DNA"/>
</dbReference>
<reference evidence="2" key="1">
    <citation type="submission" date="2021-02" db="EMBL/GenBank/DDBJ databases">
        <authorList>
            <person name="Nowell W R."/>
        </authorList>
    </citation>
    <scope>NUCLEOTIDE SEQUENCE</scope>
</reference>
<dbReference type="AlphaFoldDB" id="A0A821YXY9"/>
<dbReference type="Proteomes" id="UP000663873">
    <property type="component" value="Unassembled WGS sequence"/>
</dbReference>
<feature type="region of interest" description="Disordered" evidence="1">
    <location>
        <begin position="1"/>
        <end position="46"/>
    </location>
</feature>
<sequence length="46" mass="4980">MDEDVRHRDSIISDDGDKDNMESQTSNQMTMKTIPGANGVSAPLTA</sequence>
<accession>A0A821YXY9</accession>
<name>A0A821YXY9_9BILA</name>
<gene>
    <name evidence="2" type="ORF">UJA718_LOCUS48572</name>
</gene>
<protein>
    <submittedName>
        <fullName evidence="2">Uncharacterized protein</fullName>
    </submittedName>
</protein>
<feature type="non-terminal residue" evidence="2">
    <location>
        <position position="46"/>
    </location>
</feature>
<evidence type="ECO:0000313" key="2">
    <source>
        <dbReference type="EMBL" id="CAF4967537.1"/>
    </source>
</evidence>